<proteinExistence type="predicted"/>
<name>A0A915KPZ5_ROMCU</name>
<keyword evidence="1" id="KW-1185">Reference proteome</keyword>
<dbReference type="Proteomes" id="UP000887565">
    <property type="component" value="Unplaced"/>
</dbReference>
<sequence>MPKKKEVCNEDEEPENDLELYDILVATEAFGKSIVTKDIKDARLQRGMVQLSNNIQKQNIAMKDHHRSKISHKIVPVLRELHQKGINSFIFIYFLWPHSPGMKSLDTKLVGA</sequence>
<dbReference type="WBParaSite" id="nRc.2.0.1.t40145-RA">
    <property type="protein sequence ID" value="nRc.2.0.1.t40145-RA"/>
    <property type="gene ID" value="nRc.2.0.1.g40145"/>
</dbReference>
<protein>
    <submittedName>
        <fullName evidence="2">Uncharacterized protein</fullName>
    </submittedName>
</protein>
<organism evidence="1 2">
    <name type="scientific">Romanomermis culicivorax</name>
    <name type="common">Nematode worm</name>
    <dbReference type="NCBI Taxonomy" id="13658"/>
    <lineage>
        <taxon>Eukaryota</taxon>
        <taxon>Metazoa</taxon>
        <taxon>Ecdysozoa</taxon>
        <taxon>Nematoda</taxon>
        <taxon>Enoplea</taxon>
        <taxon>Dorylaimia</taxon>
        <taxon>Mermithida</taxon>
        <taxon>Mermithoidea</taxon>
        <taxon>Mermithidae</taxon>
        <taxon>Romanomermis</taxon>
    </lineage>
</organism>
<accession>A0A915KPZ5</accession>
<evidence type="ECO:0000313" key="2">
    <source>
        <dbReference type="WBParaSite" id="nRc.2.0.1.t40145-RA"/>
    </source>
</evidence>
<reference evidence="2" key="1">
    <citation type="submission" date="2022-11" db="UniProtKB">
        <authorList>
            <consortium name="WormBaseParasite"/>
        </authorList>
    </citation>
    <scope>IDENTIFICATION</scope>
</reference>
<dbReference type="AlphaFoldDB" id="A0A915KPZ5"/>
<evidence type="ECO:0000313" key="1">
    <source>
        <dbReference type="Proteomes" id="UP000887565"/>
    </source>
</evidence>